<gene>
    <name evidence="2" type="ORF">F8M41_020516</name>
</gene>
<keyword evidence="1" id="KW-0732">Signal</keyword>
<sequence>MKNFFYFILLICIVHVLVVHGSPLLKVRSNNFMERDCYPSAKQHNCQEGDPCEYREDCAGDMYCDEGHCETGGPPYCC</sequence>
<evidence type="ECO:0000313" key="2">
    <source>
        <dbReference type="EMBL" id="KAF0498868.1"/>
    </source>
</evidence>
<evidence type="ECO:0000256" key="1">
    <source>
        <dbReference type="SAM" id="SignalP"/>
    </source>
</evidence>
<accession>A0A8H4AI91</accession>
<dbReference type="Proteomes" id="UP000439903">
    <property type="component" value="Unassembled WGS sequence"/>
</dbReference>
<dbReference type="OrthoDB" id="2303420at2759"/>
<evidence type="ECO:0008006" key="4">
    <source>
        <dbReference type="Google" id="ProtNLM"/>
    </source>
</evidence>
<name>A0A8H4AI91_GIGMA</name>
<feature type="chain" id="PRO_5034730044" description="Small cysteine-rich protein" evidence="1">
    <location>
        <begin position="22"/>
        <end position="78"/>
    </location>
</feature>
<protein>
    <recommendedName>
        <fullName evidence="4">Small cysteine-rich protein</fullName>
    </recommendedName>
</protein>
<proteinExistence type="predicted"/>
<comment type="caution">
    <text evidence="2">The sequence shown here is derived from an EMBL/GenBank/DDBJ whole genome shotgun (WGS) entry which is preliminary data.</text>
</comment>
<reference evidence="2 3" key="1">
    <citation type="journal article" date="2019" name="Environ. Microbiol.">
        <title>At the nexus of three kingdoms: the genome of the mycorrhizal fungus Gigaspora margarita provides insights into plant, endobacterial and fungal interactions.</title>
        <authorList>
            <person name="Venice F."/>
            <person name="Ghignone S."/>
            <person name="Salvioli di Fossalunga A."/>
            <person name="Amselem J."/>
            <person name="Novero M."/>
            <person name="Xianan X."/>
            <person name="Sedzielewska Toro K."/>
            <person name="Morin E."/>
            <person name="Lipzen A."/>
            <person name="Grigoriev I.V."/>
            <person name="Henrissat B."/>
            <person name="Martin F.M."/>
            <person name="Bonfante P."/>
        </authorList>
    </citation>
    <scope>NUCLEOTIDE SEQUENCE [LARGE SCALE GENOMIC DNA]</scope>
    <source>
        <strain evidence="2 3">BEG34</strain>
    </source>
</reference>
<organism evidence="2 3">
    <name type="scientific">Gigaspora margarita</name>
    <dbReference type="NCBI Taxonomy" id="4874"/>
    <lineage>
        <taxon>Eukaryota</taxon>
        <taxon>Fungi</taxon>
        <taxon>Fungi incertae sedis</taxon>
        <taxon>Mucoromycota</taxon>
        <taxon>Glomeromycotina</taxon>
        <taxon>Glomeromycetes</taxon>
        <taxon>Diversisporales</taxon>
        <taxon>Gigasporaceae</taxon>
        <taxon>Gigaspora</taxon>
    </lineage>
</organism>
<dbReference type="EMBL" id="WTPW01000567">
    <property type="protein sequence ID" value="KAF0498868.1"/>
    <property type="molecule type" value="Genomic_DNA"/>
</dbReference>
<dbReference type="AlphaFoldDB" id="A0A8H4AI91"/>
<keyword evidence="3" id="KW-1185">Reference proteome</keyword>
<evidence type="ECO:0000313" key="3">
    <source>
        <dbReference type="Proteomes" id="UP000439903"/>
    </source>
</evidence>
<feature type="signal peptide" evidence="1">
    <location>
        <begin position="1"/>
        <end position="21"/>
    </location>
</feature>